<protein>
    <recommendedName>
        <fullName evidence="4">endo-1,3(4)-beta-glucanase</fullName>
        <ecNumber evidence="4">3.2.1.6</ecNumber>
    </recommendedName>
</protein>
<dbReference type="SMR" id="A0A8J8W1S3"/>
<evidence type="ECO:0000256" key="3">
    <source>
        <dbReference type="ARBA" id="ARBA00006865"/>
    </source>
</evidence>
<evidence type="ECO:0000256" key="5">
    <source>
        <dbReference type="ARBA" id="ARBA00022475"/>
    </source>
</evidence>
<dbReference type="Proteomes" id="UP000631181">
    <property type="component" value="Unassembled WGS sequence"/>
</dbReference>
<dbReference type="FunFam" id="2.60.120.200:FF:000114">
    <property type="entry name" value="Probable endo-1,3(4)-beta-glucanase NFIA_089530"/>
    <property type="match status" value="1"/>
</dbReference>
<evidence type="ECO:0000256" key="6">
    <source>
        <dbReference type="ARBA" id="ARBA00022622"/>
    </source>
</evidence>
<evidence type="ECO:0000313" key="12">
    <source>
        <dbReference type="EMBL" id="KAF7715733.1"/>
    </source>
</evidence>
<sequence>MGSMTALVATLMLWSSMALPAQAYPNYAPLQYRLRDVYDGPSFFNHFNYYSGKDPTDGYVSYVNKLSAQSLNLTYATSNTAILRVDASTPNPGPKGRQSVRIESQRAYDSGLFLFDIAHTPTGCGTWPALWMSDTLNWPRNGEIDIIESHNTGVQGNEISLHTLGGCSMGGERRHTGSAVSMDCDIAVGGNAGCAVMGDSSTYGADFNARGGGVYALEIRDAGIRIWVFHRDSMPLDIANGQSPNPSSWGAPLADFPGTNCNIKSHFRNLNIIVNIDLCGEYAAMASHYTQMSGCPGSCADFVATNPGNFNYAYWEFRSIRVYQAV</sequence>
<dbReference type="InterPro" id="IPR013320">
    <property type="entry name" value="ConA-like_dom_sf"/>
</dbReference>
<feature type="signal peptide" evidence="10">
    <location>
        <begin position="1"/>
        <end position="23"/>
    </location>
</feature>
<dbReference type="AlphaFoldDB" id="A0A8J8W1S3"/>
<dbReference type="EC" id="3.2.1.6" evidence="4"/>
<keyword evidence="6" id="KW-0336">GPI-anchor</keyword>
<dbReference type="PANTHER" id="PTHR10963:SF42">
    <property type="entry name" value="PUTATIVE (AFU_ORTHOLOGUE AFUA_5G02280)-RELATED"/>
    <property type="match status" value="1"/>
</dbReference>
<feature type="domain" description="GH16" evidence="11">
    <location>
        <begin position="12"/>
        <end position="326"/>
    </location>
</feature>
<dbReference type="Gene3D" id="2.60.120.200">
    <property type="match status" value="1"/>
</dbReference>
<dbReference type="CDD" id="cd02181">
    <property type="entry name" value="GH16_fungal_Lam16A_glucanase"/>
    <property type="match status" value="1"/>
</dbReference>
<keyword evidence="6" id="KW-0325">Glycoprotein</keyword>
<comment type="catalytic activity">
    <reaction evidence="1">
        <text>Endohydrolysis of (1-&gt;3)- or (1-&gt;4)-linkages in beta-D-glucans when the glucose residue whose reducing group is involved in the linkage to be hydrolyzed is itself substituted at C-3.</text>
        <dbReference type="EC" id="3.2.1.6"/>
    </reaction>
</comment>
<dbReference type="GO" id="GO:0009251">
    <property type="term" value="P:glucan catabolic process"/>
    <property type="evidence" value="ECO:0007669"/>
    <property type="project" value="TreeGrafter"/>
</dbReference>
<keyword evidence="8" id="KW-0449">Lipoprotein</keyword>
<dbReference type="PROSITE" id="PS51762">
    <property type="entry name" value="GH16_2"/>
    <property type="match status" value="1"/>
</dbReference>
<comment type="caution">
    <text evidence="12">The sequence shown here is derived from an EMBL/GenBank/DDBJ whole genome shotgun (WGS) entry which is preliminary data.</text>
</comment>
<comment type="similarity">
    <text evidence="3">Belongs to the glycosyl hydrolase 16 family.</text>
</comment>
<evidence type="ECO:0000259" key="11">
    <source>
        <dbReference type="PROSITE" id="PS51762"/>
    </source>
</evidence>
<keyword evidence="13" id="KW-1185">Reference proteome</keyword>
<dbReference type="GO" id="GO:0005886">
    <property type="term" value="C:plasma membrane"/>
    <property type="evidence" value="ECO:0007669"/>
    <property type="project" value="UniProtKB-SubCell"/>
</dbReference>
<dbReference type="PANTHER" id="PTHR10963">
    <property type="entry name" value="GLYCOSYL HYDROLASE-RELATED"/>
    <property type="match status" value="1"/>
</dbReference>
<dbReference type="InterPro" id="IPR050546">
    <property type="entry name" value="Glycosyl_Hydrlase_16"/>
</dbReference>
<keyword evidence="10" id="KW-0732">Signal</keyword>
<evidence type="ECO:0000313" key="13">
    <source>
        <dbReference type="Proteomes" id="UP000631181"/>
    </source>
</evidence>
<keyword evidence="5" id="KW-1003">Cell membrane</keyword>
<comment type="subcellular location">
    <subcellularLocation>
        <location evidence="2">Cell membrane</location>
        <topology evidence="2">Lipid-anchor</topology>
        <topology evidence="2">GPI-anchor</topology>
    </subcellularLocation>
</comment>
<organism evidence="12 13">
    <name type="scientific">Penicillium ucsense</name>
    <dbReference type="NCBI Taxonomy" id="2839758"/>
    <lineage>
        <taxon>Eukaryota</taxon>
        <taxon>Fungi</taxon>
        <taxon>Dikarya</taxon>
        <taxon>Ascomycota</taxon>
        <taxon>Pezizomycotina</taxon>
        <taxon>Eurotiomycetes</taxon>
        <taxon>Eurotiomycetidae</taxon>
        <taxon>Eurotiales</taxon>
        <taxon>Aspergillaceae</taxon>
        <taxon>Penicillium</taxon>
    </lineage>
</organism>
<accession>A0A8J8W1S3</accession>
<reference evidence="12" key="1">
    <citation type="journal article" date="2020" name="Front. Microbiol.">
        <title>Gene regulatory networks of Penicillium echinulatum 2HH and Penicillium oxalicum 114-2 inferred by a computational biology approach.</title>
        <authorList>
            <person name="Lenz A.R."/>
            <person name="Galan-Vasquez E."/>
            <person name="Balbinot E."/>
            <person name="De Abreu F.P."/>
            <person name="De Oliveira N.S."/>
            <person name="Da Rosa L.O."/>
            <person name="De Avila E Silva S."/>
            <person name="Camassola M."/>
            <person name="Dillon A.J.P."/>
            <person name="Perez-Rueda E."/>
        </authorList>
    </citation>
    <scope>NUCLEOTIDE SEQUENCE</scope>
    <source>
        <strain evidence="12">S1M29</strain>
    </source>
</reference>
<dbReference type="EMBL" id="WIWV01000053">
    <property type="protein sequence ID" value="KAF7715733.1"/>
    <property type="molecule type" value="Genomic_DNA"/>
</dbReference>
<keyword evidence="6" id="KW-0472">Membrane</keyword>
<dbReference type="SUPFAM" id="SSF49899">
    <property type="entry name" value="Concanavalin A-like lectins/glucanases"/>
    <property type="match status" value="1"/>
</dbReference>
<keyword evidence="9 12" id="KW-0326">Glycosidase</keyword>
<evidence type="ECO:0000256" key="10">
    <source>
        <dbReference type="SAM" id="SignalP"/>
    </source>
</evidence>
<gene>
    <name evidence="12" type="ORF">PECM_006608</name>
</gene>
<feature type="chain" id="PRO_5035247382" description="endo-1,3(4)-beta-glucanase" evidence="10">
    <location>
        <begin position="24"/>
        <end position="326"/>
    </location>
</feature>
<dbReference type="GO" id="GO:0052861">
    <property type="term" value="F:endo-1,3(4)-beta-glucanase activity"/>
    <property type="evidence" value="ECO:0007669"/>
    <property type="project" value="UniProtKB-EC"/>
</dbReference>
<proteinExistence type="inferred from homology"/>
<evidence type="ECO:0000256" key="1">
    <source>
        <dbReference type="ARBA" id="ARBA00000124"/>
    </source>
</evidence>
<dbReference type="Pfam" id="PF26113">
    <property type="entry name" value="GH16_XgeA"/>
    <property type="match status" value="1"/>
</dbReference>
<dbReference type="OrthoDB" id="192832at2759"/>
<evidence type="ECO:0000256" key="8">
    <source>
        <dbReference type="ARBA" id="ARBA00023288"/>
    </source>
</evidence>
<name>A0A8J8W1S3_9EURO</name>
<evidence type="ECO:0000256" key="4">
    <source>
        <dbReference type="ARBA" id="ARBA00012599"/>
    </source>
</evidence>
<evidence type="ECO:0000256" key="9">
    <source>
        <dbReference type="ARBA" id="ARBA00023295"/>
    </source>
</evidence>
<keyword evidence="7 12" id="KW-0378">Hydrolase</keyword>
<evidence type="ECO:0000256" key="7">
    <source>
        <dbReference type="ARBA" id="ARBA00022801"/>
    </source>
</evidence>
<evidence type="ECO:0000256" key="2">
    <source>
        <dbReference type="ARBA" id="ARBA00004609"/>
    </source>
</evidence>
<dbReference type="InterPro" id="IPR000757">
    <property type="entry name" value="Beta-glucanase-like"/>
</dbReference>
<dbReference type="GO" id="GO:0098552">
    <property type="term" value="C:side of membrane"/>
    <property type="evidence" value="ECO:0007669"/>
    <property type="project" value="UniProtKB-KW"/>
</dbReference>